<organism evidence="2 3">
    <name type="scientific">Pyronema omphalodes (strain CBS 100304)</name>
    <name type="common">Pyronema confluens</name>
    <dbReference type="NCBI Taxonomy" id="1076935"/>
    <lineage>
        <taxon>Eukaryota</taxon>
        <taxon>Fungi</taxon>
        <taxon>Dikarya</taxon>
        <taxon>Ascomycota</taxon>
        <taxon>Pezizomycotina</taxon>
        <taxon>Pezizomycetes</taxon>
        <taxon>Pezizales</taxon>
        <taxon>Pyronemataceae</taxon>
        <taxon>Pyronema</taxon>
    </lineage>
</organism>
<evidence type="ECO:0000313" key="3">
    <source>
        <dbReference type="Proteomes" id="UP000018144"/>
    </source>
</evidence>
<proteinExistence type="predicted"/>
<reference evidence="2 3" key="1">
    <citation type="journal article" date="2013" name="PLoS Genet.">
        <title>The genome and development-dependent transcriptomes of Pyronema confluens: a window into fungal evolution.</title>
        <authorList>
            <person name="Traeger S."/>
            <person name="Altegoer F."/>
            <person name="Freitag M."/>
            <person name="Gabaldon T."/>
            <person name="Kempken F."/>
            <person name="Kumar A."/>
            <person name="Marcet-Houben M."/>
            <person name="Poggeler S."/>
            <person name="Stajich J.E."/>
            <person name="Nowrousian M."/>
        </authorList>
    </citation>
    <scope>NUCLEOTIDE SEQUENCE [LARGE SCALE GENOMIC DNA]</scope>
    <source>
        <strain evidence="3">CBS 100304</strain>
        <tissue evidence="2">Vegetative mycelium</tissue>
    </source>
</reference>
<accession>U4L263</accession>
<evidence type="ECO:0000313" key="2">
    <source>
        <dbReference type="EMBL" id="CCX09230.1"/>
    </source>
</evidence>
<sequence>MESQRTSHGACIFSHHAPGQAEEAGVDIRAGDIMQFWKAEWTFEGGGWKKAGDPDHTAVVVGATRDSNGSWVCQVLEQNVGNAKHVQHGEYVIGTNSGMHDGAARVFRPVWEGMVNIDTEWN</sequence>
<protein>
    <recommendedName>
        <fullName evidence="1">BBC1/AIM3 cysteine proteinase-fold domain-containing protein</fullName>
    </recommendedName>
</protein>
<dbReference type="Pfam" id="PF25459">
    <property type="entry name" value="AIM3_BBC1_C"/>
    <property type="match status" value="1"/>
</dbReference>
<feature type="domain" description="BBC1/AIM3 cysteine proteinase-fold" evidence="1">
    <location>
        <begin position="3"/>
        <end position="116"/>
    </location>
</feature>
<dbReference type="Proteomes" id="UP000018144">
    <property type="component" value="Unassembled WGS sequence"/>
</dbReference>
<dbReference type="EMBL" id="HF935446">
    <property type="protein sequence ID" value="CCX09230.1"/>
    <property type="molecule type" value="Genomic_DNA"/>
</dbReference>
<keyword evidence="3" id="KW-1185">Reference proteome</keyword>
<dbReference type="InterPro" id="IPR057402">
    <property type="entry name" value="AIM3_BBC1_C"/>
</dbReference>
<name>U4L263_PYROM</name>
<dbReference type="STRING" id="1076935.U4L263"/>
<gene>
    <name evidence="2" type="ORF">PCON_08823</name>
</gene>
<dbReference type="AlphaFoldDB" id="U4L263"/>
<evidence type="ECO:0000259" key="1">
    <source>
        <dbReference type="Pfam" id="PF25459"/>
    </source>
</evidence>
<dbReference type="OrthoDB" id="3357271at2759"/>